<dbReference type="InterPro" id="IPR005790">
    <property type="entry name" value="DNA_polIII_delta"/>
</dbReference>
<keyword evidence="10" id="KW-1185">Reference proteome</keyword>
<dbReference type="Pfam" id="PF21694">
    <property type="entry name" value="DNA_pol3_delta_C"/>
    <property type="match status" value="1"/>
</dbReference>
<sequence>MPPKFKAAYLIHGDDHGRIGERRARLRTLAESVGGSQGIEVFEGDAATAEAVASALSAMTFAIGRRFIIVDGVERWKAADMRAIEPALAALPPETTVAFFGREEGRAKVPDRLIAAVKAAGGDVSAEQTVKPWELPRWAVAQARALGLELHPAAARALVQHVGERQQRLLRELEKLALELGEGARIDQEQIDELTASSAERKSWTLADALVARDGAAATRAYLELREQGERLAGLLFTIARRLRDALDVAQRLEAGESAAQVRRSLRMPPKAAERFVADVQRTDVTGLREALTIVADLELASRGGAGSRLGEDTLALDAIARIAA</sequence>
<comment type="caution">
    <text evidence="9">The sequence shown here is derived from an EMBL/GenBank/DDBJ whole genome shotgun (WGS) entry which is preliminary data.</text>
</comment>
<dbReference type="InterPro" id="IPR048466">
    <property type="entry name" value="DNA_pol3_delta-like_C"/>
</dbReference>
<evidence type="ECO:0000256" key="7">
    <source>
        <dbReference type="ARBA" id="ARBA00049244"/>
    </source>
</evidence>
<reference evidence="9 10" key="1">
    <citation type="submission" date="2020-08" db="EMBL/GenBank/DDBJ databases">
        <title>Genomic Encyclopedia of Archaeal and Bacterial Type Strains, Phase II (KMG-II): from individual species to whole genera.</title>
        <authorList>
            <person name="Goeker M."/>
        </authorList>
    </citation>
    <scope>NUCLEOTIDE SEQUENCE [LARGE SCALE GENOMIC DNA]</scope>
    <source>
        <strain evidence="9 10">DSM 23288</strain>
    </source>
</reference>
<evidence type="ECO:0000259" key="8">
    <source>
        <dbReference type="Pfam" id="PF21694"/>
    </source>
</evidence>
<protein>
    <recommendedName>
        <fullName evidence="1">DNA-directed DNA polymerase</fullName>
        <ecNumber evidence="1">2.7.7.7</ecNumber>
    </recommendedName>
</protein>
<dbReference type="SUPFAM" id="SSF48019">
    <property type="entry name" value="post-AAA+ oligomerization domain-like"/>
    <property type="match status" value="1"/>
</dbReference>
<dbReference type="Gene3D" id="1.20.272.10">
    <property type="match status" value="1"/>
</dbReference>
<keyword evidence="3 9" id="KW-0548">Nucleotidyltransferase</keyword>
<evidence type="ECO:0000256" key="4">
    <source>
        <dbReference type="ARBA" id="ARBA00022705"/>
    </source>
</evidence>
<dbReference type="EC" id="2.7.7.7" evidence="1"/>
<dbReference type="RefSeq" id="WP_183343663.1">
    <property type="nucleotide sequence ID" value="NZ_JACHNU010000005.1"/>
</dbReference>
<dbReference type="PANTHER" id="PTHR34388:SF1">
    <property type="entry name" value="DNA POLYMERASE III SUBUNIT DELTA"/>
    <property type="match status" value="1"/>
</dbReference>
<evidence type="ECO:0000256" key="1">
    <source>
        <dbReference type="ARBA" id="ARBA00012417"/>
    </source>
</evidence>
<evidence type="ECO:0000256" key="3">
    <source>
        <dbReference type="ARBA" id="ARBA00022695"/>
    </source>
</evidence>
<dbReference type="Gene3D" id="3.40.50.300">
    <property type="entry name" value="P-loop containing nucleotide triphosphate hydrolases"/>
    <property type="match status" value="1"/>
</dbReference>
<dbReference type="EMBL" id="JACHNU010000005">
    <property type="protein sequence ID" value="MBB4663945.1"/>
    <property type="molecule type" value="Genomic_DNA"/>
</dbReference>
<proteinExistence type="inferred from homology"/>
<dbReference type="InterPro" id="IPR027417">
    <property type="entry name" value="P-loop_NTPase"/>
</dbReference>
<evidence type="ECO:0000256" key="5">
    <source>
        <dbReference type="ARBA" id="ARBA00022932"/>
    </source>
</evidence>
<dbReference type="SUPFAM" id="SSF52540">
    <property type="entry name" value="P-loop containing nucleoside triphosphate hydrolases"/>
    <property type="match status" value="1"/>
</dbReference>
<dbReference type="GO" id="GO:0009360">
    <property type="term" value="C:DNA polymerase III complex"/>
    <property type="evidence" value="ECO:0007669"/>
    <property type="project" value="TreeGrafter"/>
</dbReference>
<evidence type="ECO:0000313" key="10">
    <source>
        <dbReference type="Proteomes" id="UP000585272"/>
    </source>
</evidence>
<dbReference type="Gene3D" id="1.10.8.60">
    <property type="match status" value="1"/>
</dbReference>
<dbReference type="Proteomes" id="UP000585272">
    <property type="component" value="Unassembled WGS sequence"/>
</dbReference>
<feature type="domain" description="DNA polymerase III delta subunit-like C-terminal" evidence="8">
    <location>
        <begin position="202"/>
        <end position="305"/>
    </location>
</feature>
<evidence type="ECO:0000313" key="9">
    <source>
        <dbReference type="EMBL" id="MBB4663945.1"/>
    </source>
</evidence>
<dbReference type="AlphaFoldDB" id="A0A840II05"/>
<keyword evidence="2 9" id="KW-0808">Transferase</keyword>
<dbReference type="GO" id="GO:0006261">
    <property type="term" value="P:DNA-templated DNA replication"/>
    <property type="evidence" value="ECO:0007669"/>
    <property type="project" value="TreeGrafter"/>
</dbReference>
<keyword evidence="4" id="KW-0235">DNA replication</keyword>
<dbReference type="PANTHER" id="PTHR34388">
    <property type="entry name" value="DNA POLYMERASE III SUBUNIT DELTA"/>
    <property type="match status" value="1"/>
</dbReference>
<gene>
    <name evidence="9" type="ORF">BDZ31_003546</name>
</gene>
<comment type="similarity">
    <text evidence="6">Belongs to the DNA polymerase HolA subunit family.</text>
</comment>
<dbReference type="InterPro" id="IPR008921">
    <property type="entry name" value="DNA_pol3_clamp-load_cplx_C"/>
</dbReference>
<dbReference type="GO" id="GO:0003887">
    <property type="term" value="F:DNA-directed DNA polymerase activity"/>
    <property type="evidence" value="ECO:0007669"/>
    <property type="project" value="UniProtKB-KW"/>
</dbReference>
<accession>A0A840II05</accession>
<comment type="catalytic activity">
    <reaction evidence="7">
        <text>DNA(n) + a 2'-deoxyribonucleoside 5'-triphosphate = DNA(n+1) + diphosphate</text>
        <dbReference type="Rhea" id="RHEA:22508"/>
        <dbReference type="Rhea" id="RHEA-COMP:17339"/>
        <dbReference type="Rhea" id="RHEA-COMP:17340"/>
        <dbReference type="ChEBI" id="CHEBI:33019"/>
        <dbReference type="ChEBI" id="CHEBI:61560"/>
        <dbReference type="ChEBI" id="CHEBI:173112"/>
        <dbReference type="EC" id="2.7.7.7"/>
    </reaction>
</comment>
<dbReference type="NCBIfam" id="TIGR01128">
    <property type="entry name" value="holA"/>
    <property type="match status" value="1"/>
</dbReference>
<evidence type="ECO:0000256" key="2">
    <source>
        <dbReference type="ARBA" id="ARBA00022679"/>
    </source>
</evidence>
<organism evidence="9 10">
    <name type="scientific">Conexibacter arvalis</name>
    <dbReference type="NCBI Taxonomy" id="912552"/>
    <lineage>
        <taxon>Bacteria</taxon>
        <taxon>Bacillati</taxon>
        <taxon>Actinomycetota</taxon>
        <taxon>Thermoleophilia</taxon>
        <taxon>Solirubrobacterales</taxon>
        <taxon>Conexibacteraceae</taxon>
        <taxon>Conexibacter</taxon>
    </lineage>
</organism>
<evidence type="ECO:0000256" key="6">
    <source>
        <dbReference type="ARBA" id="ARBA00034754"/>
    </source>
</evidence>
<keyword evidence="5" id="KW-0239">DNA-directed DNA polymerase</keyword>
<dbReference type="GO" id="GO:0003677">
    <property type="term" value="F:DNA binding"/>
    <property type="evidence" value="ECO:0007669"/>
    <property type="project" value="InterPro"/>
</dbReference>
<name>A0A840II05_9ACTN</name>